<feature type="transmembrane region" description="Helical" evidence="1">
    <location>
        <begin position="126"/>
        <end position="143"/>
    </location>
</feature>
<keyword evidence="1" id="KW-1133">Transmembrane helix</keyword>
<feature type="transmembrane region" description="Helical" evidence="1">
    <location>
        <begin position="20"/>
        <end position="38"/>
    </location>
</feature>
<dbReference type="OrthoDB" id="2388539at2"/>
<feature type="transmembrane region" description="Helical" evidence="1">
    <location>
        <begin position="317"/>
        <end position="335"/>
    </location>
</feature>
<keyword evidence="4" id="KW-1185">Reference proteome</keyword>
<evidence type="ECO:0000259" key="2">
    <source>
        <dbReference type="Pfam" id="PF04235"/>
    </source>
</evidence>
<feature type="transmembrane region" description="Helical" evidence="1">
    <location>
        <begin position="271"/>
        <end position="296"/>
    </location>
</feature>
<dbReference type="InterPro" id="IPR052529">
    <property type="entry name" value="Bact_Transport_Assoc"/>
</dbReference>
<protein>
    <recommendedName>
        <fullName evidence="2">DUF418 domain-containing protein</fullName>
    </recommendedName>
</protein>
<dbReference type="AlphaFoldDB" id="K9B618"/>
<feature type="transmembrane region" description="Helical" evidence="1">
    <location>
        <begin position="192"/>
        <end position="220"/>
    </location>
</feature>
<feature type="transmembrane region" description="Helical" evidence="1">
    <location>
        <begin position="102"/>
        <end position="120"/>
    </location>
</feature>
<evidence type="ECO:0000313" key="4">
    <source>
        <dbReference type="Proteomes" id="UP000009885"/>
    </source>
</evidence>
<keyword evidence="1" id="KW-0812">Transmembrane</keyword>
<dbReference type="RefSeq" id="WP_009381980.1">
    <property type="nucleotide sequence ID" value="NZ_AMSQ01000002.1"/>
</dbReference>
<proteinExistence type="predicted"/>
<keyword evidence="1" id="KW-0472">Membrane</keyword>
<comment type="caution">
    <text evidence="3">The sequence shown here is derived from an EMBL/GenBank/DDBJ whole genome shotgun (WGS) entry which is preliminary data.</text>
</comment>
<feature type="transmembrane region" description="Helical" evidence="1">
    <location>
        <begin position="58"/>
        <end position="81"/>
    </location>
</feature>
<evidence type="ECO:0000313" key="3">
    <source>
        <dbReference type="EMBL" id="EKU50267.1"/>
    </source>
</evidence>
<dbReference type="InterPro" id="IPR007349">
    <property type="entry name" value="DUF418"/>
</dbReference>
<dbReference type="Proteomes" id="UP000009885">
    <property type="component" value="Unassembled WGS sequence"/>
</dbReference>
<feature type="transmembrane region" description="Helical" evidence="1">
    <location>
        <begin position="241"/>
        <end position="259"/>
    </location>
</feature>
<dbReference type="PANTHER" id="PTHR30590">
    <property type="entry name" value="INNER MEMBRANE PROTEIN"/>
    <property type="match status" value="1"/>
</dbReference>
<feature type="domain" description="DUF418" evidence="2">
    <location>
        <begin position="223"/>
        <end position="382"/>
    </location>
</feature>
<dbReference type="PATRIC" id="fig|1229783.3.peg.296"/>
<gene>
    <name evidence="3" type="ORF">C273_01455</name>
</gene>
<feature type="transmembrane region" description="Helical" evidence="1">
    <location>
        <begin position="347"/>
        <end position="365"/>
    </location>
</feature>
<feature type="transmembrane region" description="Helical" evidence="1">
    <location>
        <begin position="150"/>
        <end position="172"/>
    </location>
</feature>
<reference evidence="3 4" key="1">
    <citation type="journal article" date="2013" name="Genome Announc.">
        <title>Genome Sequence of Staphylococcus massiliensis Strain S46, Isolated from the Surface of Healthy Human Skin.</title>
        <authorList>
            <person name="Srivastav R."/>
            <person name="Singh A."/>
            <person name="Jangir P.K."/>
            <person name="Kumari C."/>
            <person name="Muduli S."/>
            <person name="Sharma R."/>
        </authorList>
    </citation>
    <scope>NUCLEOTIDE SEQUENCE [LARGE SCALE GENOMIC DNA]</scope>
    <source>
        <strain evidence="3 4">S46</strain>
    </source>
</reference>
<evidence type="ECO:0000256" key="1">
    <source>
        <dbReference type="SAM" id="Phobius"/>
    </source>
</evidence>
<accession>K9B618</accession>
<sequence length="392" mass="44116">MTTSEKNLKKNKRIHGLDLARGTMLLFIILAHVPIYVLNPYAIGLAANHNVVENFVDLFMYAFVTNRSRNLFACLFGYGLILSYNKRHKDRLDGHMLNAKGIQIRSYILIVMGILLITFVGGLDILMSYGIAGLILLGVLKMSPKQIKKLIIWTTVISAIYVPIIWSFYVHLAGNFKLNIDFAPEDTYFTTFGMRLLAVPMTPIVIHVLLPVIPPILIGMWMAKEKLLVYSKENQSRLKKYMLIGLAITVIGALPLVFVERATDSSLYYVGFLFGLQVVTGYACGLFFISLFGLIGPKVNMSKVIPTAIAAMGKRSLTFYILHETIIVILLSPLGLNLSQYLNKITLLPFSFLMWCCTIALAYFMEKKGIKGPFETFTRKLMKKGVDKYKQA</sequence>
<name>K9B618_9STAP</name>
<dbReference type="Pfam" id="PF04235">
    <property type="entry name" value="DUF418"/>
    <property type="match status" value="1"/>
</dbReference>
<organism evidence="3 4">
    <name type="scientific">Staphylococcus massiliensis S46</name>
    <dbReference type="NCBI Taxonomy" id="1229783"/>
    <lineage>
        <taxon>Bacteria</taxon>
        <taxon>Bacillati</taxon>
        <taxon>Bacillota</taxon>
        <taxon>Bacilli</taxon>
        <taxon>Bacillales</taxon>
        <taxon>Staphylococcaceae</taxon>
        <taxon>Staphylococcus</taxon>
    </lineage>
</organism>
<dbReference type="eggNOG" id="COG2311">
    <property type="taxonomic scope" value="Bacteria"/>
</dbReference>
<dbReference type="PANTHER" id="PTHR30590:SF2">
    <property type="entry name" value="INNER MEMBRANE PROTEIN"/>
    <property type="match status" value="1"/>
</dbReference>
<dbReference type="EMBL" id="AMSQ01000002">
    <property type="protein sequence ID" value="EKU50267.1"/>
    <property type="molecule type" value="Genomic_DNA"/>
</dbReference>